<protein>
    <submittedName>
        <fullName evidence="1">Uncharacterized protein</fullName>
    </submittedName>
</protein>
<proteinExistence type="predicted"/>
<comment type="caution">
    <text evidence="1">The sequence shown here is derived from an EMBL/GenBank/DDBJ whole genome shotgun (WGS) entry which is preliminary data.</text>
</comment>
<evidence type="ECO:0000313" key="1">
    <source>
        <dbReference type="EMBL" id="ERJ65551.1"/>
    </source>
</evidence>
<organism evidence="1 2">
    <name type="scientific">Porphyromonas gingivalis F0570</name>
    <dbReference type="NCBI Taxonomy" id="1227271"/>
    <lineage>
        <taxon>Bacteria</taxon>
        <taxon>Pseudomonadati</taxon>
        <taxon>Bacteroidota</taxon>
        <taxon>Bacteroidia</taxon>
        <taxon>Bacteroidales</taxon>
        <taxon>Porphyromonadaceae</taxon>
        <taxon>Porphyromonas</taxon>
    </lineage>
</organism>
<gene>
    <name evidence="1" type="ORF">HMPREF1555_01369</name>
</gene>
<reference evidence="1 2" key="1">
    <citation type="submission" date="2013-06" db="EMBL/GenBank/DDBJ databases">
        <authorList>
            <person name="Weinstock G."/>
            <person name="Sodergren E."/>
            <person name="Lobos E.A."/>
            <person name="Fulton L."/>
            <person name="Fulton R."/>
            <person name="Courtney L."/>
            <person name="Fronick C."/>
            <person name="O'Laughlin M."/>
            <person name="Godfrey J."/>
            <person name="Wilson R.M."/>
            <person name="Miner T."/>
            <person name="Farmer C."/>
            <person name="Delehaunty K."/>
            <person name="Cordes M."/>
            <person name="Minx P."/>
            <person name="Tomlinson C."/>
            <person name="Chen J."/>
            <person name="Wollam A."/>
            <person name="Pepin K.H."/>
            <person name="Bhonagiri V."/>
            <person name="Zhang X."/>
            <person name="Warren W."/>
            <person name="Mitreva M."/>
            <person name="Mardis E.R."/>
            <person name="Wilson R.K."/>
        </authorList>
    </citation>
    <scope>NUCLEOTIDE SEQUENCE [LARGE SCALE GENOMIC DNA]</scope>
    <source>
        <strain evidence="1 2">F0570</strain>
    </source>
</reference>
<dbReference type="HOGENOM" id="CLU_2790428_0_0_10"/>
<accession>A0A0E2LQ68</accession>
<dbReference type="Proteomes" id="UP000016630">
    <property type="component" value="Unassembled WGS sequence"/>
</dbReference>
<dbReference type="AlphaFoldDB" id="A0A0E2LQ68"/>
<dbReference type="PATRIC" id="fig|1227271.3.peg.1201"/>
<name>A0A0E2LQ68_PORGN</name>
<sequence>MKMQKGSICYKRKEKLLPAPNPIGGKMATKGDEMPAPISLDVYIEDNFGKVQQITFNFNKKQELSPSS</sequence>
<dbReference type="EMBL" id="AWUW01000099">
    <property type="protein sequence ID" value="ERJ65551.1"/>
    <property type="molecule type" value="Genomic_DNA"/>
</dbReference>
<evidence type="ECO:0000313" key="2">
    <source>
        <dbReference type="Proteomes" id="UP000016630"/>
    </source>
</evidence>